<dbReference type="SMART" id="SM00382">
    <property type="entry name" value="AAA"/>
    <property type="match status" value="1"/>
</dbReference>
<dbReference type="AlphaFoldDB" id="A0A9X9WMU8"/>
<evidence type="ECO:0000313" key="5">
    <source>
        <dbReference type="Proteomes" id="UP001138708"/>
    </source>
</evidence>
<dbReference type="SUPFAM" id="SSF52540">
    <property type="entry name" value="P-loop containing nucleoside triphosphate hydrolases"/>
    <property type="match status" value="1"/>
</dbReference>
<organism evidence="2 5">
    <name type="scientific">Neoroseomonas oryzicola</name>
    <dbReference type="NCBI Taxonomy" id="535904"/>
    <lineage>
        <taxon>Bacteria</taxon>
        <taxon>Pseudomonadati</taxon>
        <taxon>Pseudomonadota</taxon>
        <taxon>Alphaproteobacteria</taxon>
        <taxon>Acetobacterales</taxon>
        <taxon>Acetobacteraceae</taxon>
        <taxon>Neoroseomonas</taxon>
    </lineage>
</organism>
<evidence type="ECO:0000313" key="3">
    <source>
        <dbReference type="EMBL" id="NKE20175.1"/>
    </source>
</evidence>
<evidence type="ECO:0000259" key="1">
    <source>
        <dbReference type="SMART" id="SM00382"/>
    </source>
</evidence>
<dbReference type="PANTHER" id="PTHR37291:SF1">
    <property type="entry name" value="TYPE IV METHYL-DIRECTED RESTRICTION ENZYME ECOKMCRB SUBUNIT"/>
    <property type="match status" value="1"/>
</dbReference>
<dbReference type="Pfam" id="PF07728">
    <property type="entry name" value="AAA_5"/>
    <property type="match status" value="1"/>
</dbReference>
<proteinExistence type="predicted"/>
<protein>
    <submittedName>
        <fullName evidence="2">AAA domain-containing protein</fullName>
    </submittedName>
</protein>
<name>A0A9X9WMU8_9PROT</name>
<dbReference type="EMBL" id="JAAEDK010000060">
    <property type="protein sequence ID" value="MBR0661658.1"/>
    <property type="molecule type" value="Genomic_DNA"/>
</dbReference>
<gene>
    <name evidence="3" type="ORF">GWK15_24685</name>
    <name evidence="2" type="ORF">GXW75_20555</name>
</gene>
<keyword evidence="4" id="KW-1185">Reference proteome</keyword>
<sequence>MAETDVVASFKAFAATQLLALLKSAPENQLPKQVAYDGVRKGYEAEQGWPAELDDVEPGPARTPRWLNRLHWVVADLVQSGILEKSGGSDDLRATDLGKGLFALSAPFSDTPQTRELLAAVAAAQADPSANAKAAASLQEFQTKFPADRLADLSLQDYAIGGGDQDNFCWWLERGLAEFGRYSPGSSRGHIIYRQKDGTYFLPDELASLTPEQAMAEVARWHAKVVKLGGGETPEAADKEPLAQTKRSRTLKLLHSYFPDRFVPINSMGHMQKLLSGFGVSADDIPEGPVARNRLLLKLFKEVAEPNGLTAIDFSRILYDRFDPKGIKLDTGRVTGAVRLFGMMVGNTFDAPRFVEEERRYKAEIVARWQAVAEPEALQQALVSGSEVMKAAELASALLQPPANFLNYRYQPAISGLSSQPEARIFVEAVAALLASGEQEEATPDITGFNERMQPLYDRLDAAARTPTSRTLPTLILMLSYPDRDLVIRSDPMSRALQCLTKNAVSLTAPLLTADEYRGCRSVAEALRQELAPLKPADMVDVQGFIWRIFSIPDIWFGGVKYGNEDMMPRFEEAGVYGVGFGRDPNVRSLVAGAAELSPKDRERRIEAISGVTERNSSVALGNFIELASRPGSTVLAKATYADPKEKVSIVRLRAVARTEKAPTGYDDVLGHTVKVEWLGSADLRIKTKAFNKIAATLTPIKLADALDIVGGEEVVATEAPAIEVQTAKPETEAKSAGKFDPPTVSPTLPKNLILYGPPGTGKTFRALELAAQFGERRRMVTFHPGFAYEEFVEGLRPASDGKGGPIRYDVLPGVFRQACEAARSAPDTPHLLVIDEVNRANLASVLGELITLIEEDKRGVEVTLPYSKSPFSVPGNLWIVGTMNTADRSIALMDIALRRRFTFQEIGVDYEALRTDFAKCEDPELAELDLPAILAAMNERLRYLLDRDHQIGHAWLFGVRSLSDLRDRFAGRILPLLAEYFFDDWSRACLVLGEHPSKTRPTDLIRKRVVSDAEKKRLFGDAIGDGSERTLYDPSEPATWQPAHFAKIAPDPAQSIAEANGDAA</sequence>
<dbReference type="InterPro" id="IPR027417">
    <property type="entry name" value="P-loop_NTPase"/>
</dbReference>
<dbReference type="PANTHER" id="PTHR37291">
    <property type="entry name" value="5-METHYLCYTOSINE-SPECIFIC RESTRICTION ENZYME B"/>
    <property type="match status" value="1"/>
</dbReference>
<dbReference type="EMBL" id="JAAVUP010000021">
    <property type="protein sequence ID" value="NKE20175.1"/>
    <property type="molecule type" value="Genomic_DNA"/>
</dbReference>
<dbReference type="InterPro" id="IPR003593">
    <property type="entry name" value="AAA+_ATPase"/>
</dbReference>
<accession>A0A9X9WMU8</accession>
<dbReference type="GO" id="GO:0016887">
    <property type="term" value="F:ATP hydrolysis activity"/>
    <property type="evidence" value="ECO:0007669"/>
    <property type="project" value="InterPro"/>
</dbReference>
<evidence type="ECO:0000313" key="4">
    <source>
        <dbReference type="Proteomes" id="UP000746741"/>
    </source>
</evidence>
<reference evidence="2" key="3">
    <citation type="journal article" date="2021" name="Syst. Appl. Microbiol.">
        <title>Roseomonas hellenica sp. nov., isolated from roots of wild-growing Alkanna tinctoria.</title>
        <authorList>
            <person name="Rat A."/>
            <person name="Naranjo H.D."/>
            <person name="Lebbe L."/>
            <person name="Cnockaert M."/>
            <person name="Krigas N."/>
            <person name="Grigoriadou K."/>
            <person name="Maloupa E."/>
            <person name="Willems A."/>
        </authorList>
    </citation>
    <scope>NUCLEOTIDE SEQUENCE</scope>
    <source>
        <strain evidence="2">LMG 31161</strain>
    </source>
</reference>
<feature type="domain" description="AAA+ ATPase" evidence="1">
    <location>
        <begin position="749"/>
        <end position="912"/>
    </location>
</feature>
<reference evidence="3 4" key="2">
    <citation type="submission" date="2020-02" db="EMBL/GenBank/DDBJ databases">
        <authorList>
            <person name="Sun Q."/>
            <person name="Inoue M."/>
        </authorList>
    </citation>
    <scope>NUCLEOTIDE SEQUENCE [LARGE SCALE GENOMIC DNA]</scope>
    <source>
        <strain evidence="3 4">KCTC 22478</strain>
    </source>
</reference>
<reference evidence="2" key="1">
    <citation type="submission" date="2020-01" db="EMBL/GenBank/DDBJ databases">
        <authorList>
            <person name="Rat A."/>
        </authorList>
    </citation>
    <scope>NUCLEOTIDE SEQUENCE</scope>
    <source>
        <strain evidence="2">LMG 31161</strain>
    </source>
</reference>
<evidence type="ECO:0000313" key="2">
    <source>
        <dbReference type="EMBL" id="MBR0661658.1"/>
    </source>
</evidence>
<dbReference type="Gene3D" id="3.40.50.300">
    <property type="entry name" value="P-loop containing nucleotide triphosphate hydrolases"/>
    <property type="match status" value="1"/>
</dbReference>
<dbReference type="Proteomes" id="UP000746741">
    <property type="component" value="Unassembled WGS sequence"/>
</dbReference>
<comment type="caution">
    <text evidence="2">The sequence shown here is derived from an EMBL/GenBank/DDBJ whole genome shotgun (WGS) entry which is preliminary data.</text>
</comment>
<dbReference type="CDD" id="cd00009">
    <property type="entry name" value="AAA"/>
    <property type="match status" value="1"/>
</dbReference>
<dbReference type="GO" id="GO:0005524">
    <property type="term" value="F:ATP binding"/>
    <property type="evidence" value="ECO:0007669"/>
    <property type="project" value="InterPro"/>
</dbReference>
<dbReference type="RefSeq" id="WP_168044117.1">
    <property type="nucleotide sequence ID" value="NZ_JAAEDK010000060.1"/>
</dbReference>
<dbReference type="Proteomes" id="UP001138708">
    <property type="component" value="Unassembled WGS sequence"/>
</dbReference>
<dbReference type="InterPro" id="IPR052934">
    <property type="entry name" value="Methyl-DNA_Rec/Restrict_Enz"/>
</dbReference>
<dbReference type="InterPro" id="IPR011704">
    <property type="entry name" value="ATPase_dyneun-rel_AAA"/>
</dbReference>